<sequence length="1246" mass="135901">MLFPKSYMDKEGETGTSIGGRVKPLIARDFMVIAVFAFGGYAVSFLNQKFVACPHLAQIRRASPPPPHVGALLAAALYGANIAYNVMNKRLLLAHPCPLSVTTMNFGTASMCCMLAWGLGVQKPAKLTRELCARLVPLVLLHWAGILAANVAVCEVNIAFTHTVKSAEPFFTAAFSMAFLGAVPSKQAWFSLVLVVAGVAIAATTEASFTFLGLFAAMASNVGVSLRTVLSKRLIDSKDKGLDPVNFIAVLHCGSFFVSLPATLLLERNGLATMCQAHDAGIIMLIGVLVWVFNIASILILSRTSCVTHSLIRTLRRPMLVVGSILAFGTTVRPLNVVGIAVALLGAYVYTAPGLQEGLHTEREQEAPGVEETTVPGVEPEEPMVAVLEGAPHEATHLPYRADCRICVRTKSKDAPRRRKTRAIRPDEPPILEKDYSFWKTKDAEETAAVLVGMLMPVVYGLFVQVRAKGSDPIACCLCFAGLVYGGRTLRARSEAPTGSRRRPPLKDEHFGQVWRRFWAKTRPLPARHRAWLCNRFQPRGESQVTAFEALQGRSYTAPVLVWSVPVAARSPTALTLGKLADPWVPAVFLSKSALADDHLVGTTTGIMRTRSVKTLPVSEMPPIFLRQMKWTPWRPLADKEPPRTQMPEELQPEGAAGPLPADMPATAVTGATDEVEPGTARSEGAGDATASSEEAAASPDTMDWDEGERFRRRAYSSLRGEGGGASTAAWDQVRASAAEQAATTPAAREATTASTESEAMATDSQPEPMEIGGECKRKCEPTMEDEDLEADDDQSAADVDMDAQTADEQADVVNCLRLQQRGGALHFVAEDGEMFVGTAPGYTENGEQLPQPEVETGRCSPGHATHVIHCLTINFSRLPFRATGAHFPEIVWRSKKVPLKDVPHGTQIIGSRFLYTRKGPGVVKARLVVQQTRHSTIGDFLKFIDLFAACATSASSRILPLRALKRGWVMCDGDVAIAFLHAPVDKPTWIRPPHGMDDGFAWSLSKALYGLRTSPKQFQNWVVKQFAKIGFQRCLADPQLFVRRSDGALAIVHADDIRVCYAPEKLEALRRFWDSDGIDILETRPLPKQTTWSRERAVRTLGSPTSRDLARLKKLARYVQAARDLVMKLQADETQPLTIKAYADASYAGDLETGKSTSGAVVVLQGVVLMTCGRTQSLIARSTAEAELLTGNEWDIGKRVMVEFQWLKDGACGLFVKSILLDLDEETVPSVGRLRHLADYWFKDQ</sequence>
<evidence type="ECO:0000313" key="10">
    <source>
        <dbReference type="Proteomes" id="UP000626109"/>
    </source>
</evidence>
<dbReference type="InterPro" id="IPR050186">
    <property type="entry name" value="TPT_transporter"/>
</dbReference>
<proteinExistence type="predicted"/>
<dbReference type="PANTHER" id="PTHR11132">
    <property type="entry name" value="SOLUTE CARRIER FAMILY 35"/>
    <property type="match status" value="1"/>
</dbReference>
<comment type="caution">
    <text evidence="9">The sequence shown here is derived from an EMBL/GenBank/DDBJ whole genome shotgun (WGS) entry which is preliminary data.</text>
</comment>
<evidence type="ECO:0000256" key="4">
    <source>
        <dbReference type="ARBA" id="ARBA00023136"/>
    </source>
</evidence>
<evidence type="ECO:0000259" key="7">
    <source>
        <dbReference type="Pfam" id="PF03151"/>
    </source>
</evidence>
<feature type="transmembrane region" description="Helical" evidence="6">
    <location>
        <begin position="242"/>
        <end position="260"/>
    </location>
</feature>
<feature type="transmembrane region" description="Helical" evidence="6">
    <location>
        <begin position="30"/>
        <end position="48"/>
    </location>
</feature>
<dbReference type="SUPFAM" id="SSF103481">
    <property type="entry name" value="Multidrug resistance efflux transporter EmrE"/>
    <property type="match status" value="1"/>
</dbReference>
<keyword evidence="4 6" id="KW-0472">Membrane</keyword>
<keyword evidence="2 6" id="KW-0812">Transmembrane</keyword>
<comment type="subcellular location">
    <subcellularLocation>
        <location evidence="1">Membrane</location>
        <topology evidence="1">Multi-pass membrane protein</topology>
    </subcellularLocation>
</comment>
<feature type="compositionally biased region" description="Low complexity" evidence="5">
    <location>
        <begin position="736"/>
        <end position="765"/>
    </location>
</feature>
<feature type="transmembrane region" description="Helical" evidence="6">
    <location>
        <begin position="209"/>
        <end position="230"/>
    </location>
</feature>
<feature type="domain" description="Reverse transcriptase Ty1/copia-type" evidence="8">
    <location>
        <begin position="900"/>
        <end position="1059"/>
    </location>
</feature>
<feature type="transmembrane region" description="Helical" evidence="6">
    <location>
        <begin position="68"/>
        <end position="87"/>
    </location>
</feature>
<accession>A0A813LEB6</accession>
<feature type="transmembrane region" description="Helical" evidence="6">
    <location>
        <begin position="170"/>
        <end position="203"/>
    </location>
</feature>
<dbReference type="InterPro" id="IPR004853">
    <property type="entry name" value="Sugar_P_trans_dom"/>
</dbReference>
<evidence type="ECO:0008006" key="11">
    <source>
        <dbReference type="Google" id="ProtNLM"/>
    </source>
</evidence>
<dbReference type="GO" id="GO:0016020">
    <property type="term" value="C:membrane"/>
    <property type="evidence" value="ECO:0007669"/>
    <property type="project" value="UniProtKB-SubCell"/>
</dbReference>
<feature type="transmembrane region" description="Helical" evidence="6">
    <location>
        <begin position="280"/>
        <end position="301"/>
    </location>
</feature>
<dbReference type="InterPro" id="IPR013103">
    <property type="entry name" value="RVT_2"/>
</dbReference>
<feature type="transmembrane region" description="Helical" evidence="6">
    <location>
        <begin position="321"/>
        <end position="350"/>
    </location>
</feature>
<evidence type="ECO:0000256" key="6">
    <source>
        <dbReference type="SAM" id="Phobius"/>
    </source>
</evidence>
<dbReference type="EMBL" id="CAJNNW010035003">
    <property type="protein sequence ID" value="CAE8725145.1"/>
    <property type="molecule type" value="Genomic_DNA"/>
</dbReference>
<name>A0A813LEB6_POLGL</name>
<gene>
    <name evidence="9" type="ORF">PGLA2088_LOCUS43997</name>
</gene>
<feature type="region of interest" description="Disordered" evidence="5">
    <location>
        <begin position="635"/>
        <end position="775"/>
    </location>
</feature>
<feature type="domain" description="Sugar phosphate transporter" evidence="7">
    <location>
        <begin position="72"/>
        <end position="350"/>
    </location>
</feature>
<dbReference type="Pfam" id="PF03151">
    <property type="entry name" value="TPT"/>
    <property type="match status" value="1"/>
</dbReference>
<evidence type="ECO:0000313" key="9">
    <source>
        <dbReference type="EMBL" id="CAE8725145.1"/>
    </source>
</evidence>
<dbReference type="Pfam" id="PF07727">
    <property type="entry name" value="RVT_2"/>
    <property type="match status" value="1"/>
</dbReference>
<evidence type="ECO:0000259" key="8">
    <source>
        <dbReference type="Pfam" id="PF07727"/>
    </source>
</evidence>
<dbReference type="Proteomes" id="UP000626109">
    <property type="component" value="Unassembled WGS sequence"/>
</dbReference>
<evidence type="ECO:0000256" key="1">
    <source>
        <dbReference type="ARBA" id="ARBA00004141"/>
    </source>
</evidence>
<feature type="transmembrane region" description="Helical" evidence="6">
    <location>
        <begin position="99"/>
        <end position="120"/>
    </location>
</feature>
<dbReference type="InterPro" id="IPR037185">
    <property type="entry name" value="EmrE-like"/>
</dbReference>
<evidence type="ECO:0000256" key="2">
    <source>
        <dbReference type="ARBA" id="ARBA00022692"/>
    </source>
</evidence>
<feature type="compositionally biased region" description="Low complexity" evidence="5">
    <location>
        <begin position="683"/>
        <end position="702"/>
    </location>
</feature>
<evidence type="ECO:0000256" key="3">
    <source>
        <dbReference type="ARBA" id="ARBA00022989"/>
    </source>
</evidence>
<protein>
    <recommendedName>
        <fullName evidence="11">Sugar phosphate transporter domain-containing protein</fullName>
    </recommendedName>
</protein>
<feature type="transmembrane region" description="Helical" evidence="6">
    <location>
        <begin position="140"/>
        <end position="158"/>
    </location>
</feature>
<keyword evidence="3 6" id="KW-1133">Transmembrane helix</keyword>
<dbReference type="AlphaFoldDB" id="A0A813LEB6"/>
<evidence type="ECO:0000256" key="5">
    <source>
        <dbReference type="SAM" id="MobiDB-lite"/>
    </source>
</evidence>
<reference evidence="9" key="1">
    <citation type="submission" date="2021-02" db="EMBL/GenBank/DDBJ databases">
        <authorList>
            <person name="Dougan E. K."/>
            <person name="Rhodes N."/>
            <person name="Thang M."/>
            <person name="Chan C."/>
        </authorList>
    </citation>
    <scope>NUCLEOTIDE SEQUENCE</scope>
</reference>
<organism evidence="9 10">
    <name type="scientific">Polarella glacialis</name>
    <name type="common">Dinoflagellate</name>
    <dbReference type="NCBI Taxonomy" id="89957"/>
    <lineage>
        <taxon>Eukaryota</taxon>
        <taxon>Sar</taxon>
        <taxon>Alveolata</taxon>
        <taxon>Dinophyceae</taxon>
        <taxon>Suessiales</taxon>
        <taxon>Suessiaceae</taxon>
        <taxon>Polarella</taxon>
    </lineage>
</organism>